<dbReference type="InterPro" id="IPR005231">
    <property type="entry name" value="NAC_arc"/>
</dbReference>
<feature type="domain" description="NAC-A/B" evidence="6">
    <location>
        <begin position="4"/>
        <end position="72"/>
    </location>
</feature>
<dbReference type="Pfam" id="PF01849">
    <property type="entry name" value="NAC"/>
    <property type="match status" value="1"/>
</dbReference>
<dbReference type="SMART" id="SM01407">
    <property type="entry name" value="NAC"/>
    <property type="match status" value="1"/>
</dbReference>
<keyword evidence="2 4" id="KW-0694">RNA-binding</keyword>
<comment type="subunit">
    <text evidence="4">Homodimer. Interacts with the ribosome. Binds ribosomal RNA.</text>
</comment>
<dbReference type="GO" id="GO:0003723">
    <property type="term" value="F:RNA binding"/>
    <property type="evidence" value="ECO:0007669"/>
    <property type="project" value="UniProtKB-UniRule"/>
</dbReference>
<evidence type="ECO:0000256" key="2">
    <source>
        <dbReference type="ARBA" id="ARBA00022884"/>
    </source>
</evidence>
<dbReference type="AlphaFoldDB" id="A0A7J3XY15"/>
<dbReference type="InterPro" id="IPR044034">
    <property type="entry name" value="NAC-like_UBA"/>
</dbReference>
<dbReference type="SUPFAM" id="SSF46934">
    <property type="entry name" value="UBA-like"/>
    <property type="match status" value="1"/>
</dbReference>
<dbReference type="PROSITE" id="PS51151">
    <property type="entry name" value="NAC_AB"/>
    <property type="match status" value="1"/>
</dbReference>
<dbReference type="InterPro" id="IPR009060">
    <property type="entry name" value="UBA-like_sf"/>
</dbReference>
<dbReference type="CDD" id="cd14359">
    <property type="entry name" value="UBA_AeNAC"/>
    <property type="match status" value="1"/>
</dbReference>
<dbReference type="Gene3D" id="1.10.8.10">
    <property type="entry name" value="DNA helicase RuvA subunit, C-terminal domain"/>
    <property type="match status" value="1"/>
</dbReference>
<evidence type="ECO:0000259" key="6">
    <source>
        <dbReference type="PROSITE" id="PS51151"/>
    </source>
</evidence>
<keyword evidence="3 4" id="KW-0653">Protein transport</keyword>
<keyword evidence="1 4" id="KW-0813">Transport</keyword>
<dbReference type="EMBL" id="DRYK01000028">
    <property type="protein sequence ID" value="HHP67560.1"/>
    <property type="molecule type" value="Genomic_DNA"/>
</dbReference>
<dbReference type="HAMAP" id="MF_00814">
    <property type="entry name" value="NAC_arch"/>
    <property type="match status" value="1"/>
</dbReference>
<organism evidence="7">
    <name type="scientific">Thermogladius calderae</name>
    <dbReference type="NCBI Taxonomy" id="1200300"/>
    <lineage>
        <taxon>Archaea</taxon>
        <taxon>Thermoproteota</taxon>
        <taxon>Thermoprotei</taxon>
        <taxon>Desulfurococcales</taxon>
        <taxon>Desulfurococcaceae</taxon>
        <taxon>Thermogladius</taxon>
    </lineage>
</organism>
<name>A0A7J3XY15_9CREN</name>
<dbReference type="InterPro" id="IPR002715">
    <property type="entry name" value="Nas_poly-pep-assoc_cplx_dom"/>
</dbReference>
<dbReference type="Pfam" id="PF19026">
    <property type="entry name" value="UBA_HYPK"/>
    <property type="match status" value="1"/>
</dbReference>
<dbReference type="GO" id="GO:0015031">
    <property type="term" value="P:protein transport"/>
    <property type="evidence" value="ECO:0007669"/>
    <property type="project" value="UniProtKB-UniRule"/>
</dbReference>
<evidence type="ECO:0000313" key="7">
    <source>
        <dbReference type="EMBL" id="HHP67560.1"/>
    </source>
</evidence>
<evidence type="ECO:0000256" key="3">
    <source>
        <dbReference type="ARBA" id="ARBA00022927"/>
    </source>
</evidence>
<reference evidence="7" key="1">
    <citation type="journal article" date="2020" name="mSystems">
        <title>Genome- and Community-Level Interaction Insights into Carbon Utilization and Element Cycling Functions of Hydrothermarchaeota in Hydrothermal Sediment.</title>
        <authorList>
            <person name="Zhou Z."/>
            <person name="Liu Y."/>
            <person name="Xu W."/>
            <person name="Pan J."/>
            <person name="Luo Z.H."/>
            <person name="Li M."/>
        </authorList>
    </citation>
    <scope>NUCLEOTIDE SEQUENCE [LARGE SCALE GENOMIC DNA]</scope>
    <source>
        <strain evidence="7">SpSt-110</strain>
    </source>
</reference>
<dbReference type="NCBIfam" id="TIGR00264">
    <property type="entry name" value="archaeal-type nascent polypeptide-associated complex protein"/>
    <property type="match status" value="1"/>
</dbReference>
<accession>A0A7J3XY15</accession>
<dbReference type="Gene3D" id="2.20.70.30">
    <property type="entry name" value="Nascent polypeptide-associated complex domain"/>
    <property type="match status" value="1"/>
</dbReference>
<evidence type="ECO:0000256" key="1">
    <source>
        <dbReference type="ARBA" id="ARBA00022448"/>
    </source>
</evidence>
<comment type="function">
    <text evidence="4">Contacts the emerging nascent chain on the ribosome.</text>
</comment>
<evidence type="ECO:0000256" key="4">
    <source>
        <dbReference type="HAMAP-Rule" id="MF_00814"/>
    </source>
</evidence>
<protein>
    <recommendedName>
        <fullName evidence="4 5">Nascent polypeptide-associated complex protein</fullName>
    </recommendedName>
</protein>
<comment type="caution">
    <text evidence="7">The sequence shown here is derived from an EMBL/GenBank/DDBJ whole genome shotgun (WGS) entry which is preliminary data.</text>
</comment>
<sequence>MLPGFSPRELKRALKRMGLELEEVGNVVKVEIYLEDKKITIDKPQVVFIKSREQTIVQVVGSMREEKLEAAPKVAEVKISEDDVEFVASQAGVSREEARRALLESRGDIAEAILKLREKRGV</sequence>
<proteinExistence type="inferred from homology"/>
<evidence type="ECO:0000256" key="5">
    <source>
        <dbReference type="NCBIfam" id="TIGR00264"/>
    </source>
</evidence>
<dbReference type="InterPro" id="IPR038187">
    <property type="entry name" value="NAC_A/B_dom_sf"/>
</dbReference>
<gene>
    <name evidence="4" type="primary">nac</name>
    <name evidence="7" type="ORF">ENM60_02035</name>
</gene>
<comment type="similarity">
    <text evidence="4">Belongs to the NAC-alpha family.</text>
</comment>